<dbReference type="PANTHER" id="PTHR39430:SF1">
    <property type="entry name" value="PROTEASE"/>
    <property type="match status" value="1"/>
</dbReference>
<proteinExistence type="predicted"/>
<protein>
    <recommendedName>
        <fullName evidence="2">CAAX prenyl protease 2/Lysostaphin resistance protein A-like domain-containing protein</fullName>
    </recommendedName>
</protein>
<dbReference type="GO" id="GO:0004175">
    <property type="term" value="F:endopeptidase activity"/>
    <property type="evidence" value="ECO:0007669"/>
    <property type="project" value="UniProtKB-ARBA"/>
</dbReference>
<dbReference type="Pfam" id="PF02517">
    <property type="entry name" value="Rce1-like"/>
    <property type="match status" value="1"/>
</dbReference>
<reference evidence="3 4" key="1">
    <citation type="submission" date="2018-08" db="EMBL/GenBank/DDBJ databases">
        <title>Genomic Encyclopedia of Archaeal and Bacterial Type Strains, Phase II (KMG-II): from individual species to whole genera.</title>
        <authorList>
            <person name="Goeker M."/>
        </authorList>
    </citation>
    <scope>NUCLEOTIDE SEQUENCE [LARGE SCALE GENOMIC DNA]</scope>
    <source>
        <strain evidence="3 4">DSM 15986</strain>
    </source>
</reference>
<feature type="domain" description="CAAX prenyl protease 2/Lysostaphin resistance protein A-like" evidence="2">
    <location>
        <begin position="82"/>
        <end position="171"/>
    </location>
</feature>
<comment type="caution">
    <text evidence="3">The sequence shown here is derived from an EMBL/GenBank/DDBJ whole genome shotgun (WGS) entry which is preliminary data.</text>
</comment>
<dbReference type="PANTHER" id="PTHR39430">
    <property type="entry name" value="MEMBRANE-ASSOCIATED PROTEASE-RELATED"/>
    <property type="match status" value="1"/>
</dbReference>
<evidence type="ECO:0000259" key="2">
    <source>
        <dbReference type="Pfam" id="PF02517"/>
    </source>
</evidence>
<feature type="transmembrane region" description="Helical" evidence="1">
    <location>
        <begin position="79"/>
        <end position="103"/>
    </location>
</feature>
<accession>A0A3E0DK83</accession>
<keyword evidence="4" id="KW-1185">Reference proteome</keyword>
<dbReference type="InterPro" id="IPR003675">
    <property type="entry name" value="Rce1/LyrA-like_dom"/>
</dbReference>
<keyword evidence="1" id="KW-0812">Transmembrane</keyword>
<keyword evidence="1" id="KW-1133">Transmembrane helix</keyword>
<evidence type="ECO:0000313" key="4">
    <source>
        <dbReference type="Proteomes" id="UP000256405"/>
    </source>
</evidence>
<sequence length="238" mass="26441">MLGIVIILAVSWILLYLIEKKSILALGFLPILKRLTQFAGGFLFTAVLCVGIQTLEILLQSSEWHLNGGFSAYQFFDSLRWDFISVLTEELVFRGALLVILINRLGAGKAILISAIAFGIYHWFSFGIFGNVVPMFFVFIGTGFMGYAWALAFAKTNSIFIALGLHLGWNFTFNTIFSHGPLGEGLLISTGGNAISDWFSLVGLWLVPVIVFLVVKYFVPSESREIRQEKVKTTADIL</sequence>
<dbReference type="EMBL" id="QUNF01000021">
    <property type="protein sequence ID" value="REG82479.1"/>
    <property type="molecule type" value="Genomic_DNA"/>
</dbReference>
<dbReference type="AlphaFoldDB" id="A0A3E0DK83"/>
<feature type="transmembrane region" description="Helical" evidence="1">
    <location>
        <begin position="6"/>
        <end position="29"/>
    </location>
</feature>
<evidence type="ECO:0000256" key="1">
    <source>
        <dbReference type="SAM" id="Phobius"/>
    </source>
</evidence>
<gene>
    <name evidence="3" type="ORF">C8N25_1218</name>
</gene>
<keyword evidence="1" id="KW-0472">Membrane</keyword>
<feature type="transmembrane region" description="Helical" evidence="1">
    <location>
        <begin position="41"/>
        <end position="59"/>
    </location>
</feature>
<organism evidence="3 4">
    <name type="scientific">Algoriphagus antarcticus</name>
    <dbReference type="NCBI Taxonomy" id="238540"/>
    <lineage>
        <taxon>Bacteria</taxon>
        <taxon>Pseudomonadati</taxon>
        <taxon>Bacteroidota</taxon>
        <taxon>Cytophagia</taxon>
        <taxon>Cytophagales</taxon>
        <taxon>Cyclobacteriaceae</taxon>
        <taxon>Algoriphagus</taxon>
    </lineage>
</organism>
<feature type="transmembrane region" description="Helical" evidence="1">
    <location>
        <begin position="159"/>
        <end position="178"/>
    </location>
</feature>
<evidence type="ECO:0000313" key="3">
    <source>
        <dbReference type="EMBL" id="REG82479.1"/>
    </source>
</evidence>
<name>A0A3E0DK83_9BACT</name>
<dbReference type="GO" id="GO:0080120">
    <property type="term" value="P:CAAX-box protein maturation"/>
    <property type="evidence" value="ECO:0007669"/>
    <property type="project" value="UniProtKB-ARBA"/>
</dbReference>
<dbReference type="RefSeq" id="WP_086543850.1">
    <property type="nucleotide sequence ID" value="NZ_MSSW01000096.1"/>
</dbReference>
<dbReference type="OrthoDB" id="324900at2"/>
<dbReference type="Proteomes" id="UP000256405">
    <property type="component" value="Unassembled WGS sequence"/>
</dbReference>
<feature type="transmembrane region" description="Helical" evidence="1">
    <location>
        <begin position="135"/>
        <end position="152"/>
    </location>
</feature>
<feature type="transmembrane region" description="Helical" evidence="1">
    <location>
        <begin position="198"/>
        <end position="219"/>
    </location>
</feature>
<feature type="transmembrane region" description="Helical" evidence="1">
    <location>
        <begin position="110"/>
        <end position="129"/>
    </location>
</feature>